<organism evidence="3 4">
    <name type="scientific">Legionella quinlivanii</name>
    <dbReference type="NCBI Taxonomy" id="45073"/>
    <lineage>
        <taxon>Bacteria</taxon>
        <taxon>Pseudomonadati</taxon>
        <taxon>Pseudomonadota</taxon>
        <taxon>Gammaproteobacteria</taxon>
        <taxon>Legionellales</taxon>
        <taxon>Legionellaceae</taxon>
        <taxon>Legionella</taxon>
    </lineage>
</organism>
<dbReference type="RefSeq" id="WP_112220584.1">
    <property type="nucleotide sequence ID" value="NZ_MVJN01000013.1"/>
</dbReference>
<protein>
    <submittedName>
        <fullName evidence="3">Chromosome partitioning protein ParA</fullName>
    </submittedName>
</protein>
<dbReference type="AlphaFoldDB" id="A0A364LFS7"/>
<dbReference type="Pfam" id="PF13614">
    <property type="entry name" value="AAA_31"/>
    <property type="match status" value="1"/>
</dbReference>
<dbReference type="EMBL" id="MVJN01000013">
    <property type="protein sequence ID" value="RAP34872.1"/>
    <property type="molecule type" value="Genomic_DNA"/>
</dbReference>
<comment type="caution">
    <text evidence="3">The sequence shown here is derived from an EMBL/GenBank/DDBJ whole genome shotgun (WGS) entry which is preliminary data.</text>
</comment>
<dbReference type="Gene3D" id="3.40.50.300">
    <property type="entry name" value="P-loop containing nucleotide triphosphate hydrolases"/>
    <property type="match status" value="1"/>
</dbReference>
<dbReference type="InterPro" id="IPR025669">
    <property type="entry name" value="AAA_dom"/>
</dbReference>
<accession>A0A364LFS7</accession>
<dbReference type="PANTHER" id="PTHR13696">
    <property type="entry name" value="P-LOOP CONTAINING NUCLEOSIDE TRIPHOSPHATE HYDROLASE"/>
    <property type="match status" value="1"/>
</dbReference>
<dbReference type="InterPro" id="IPR027417">
    <property type="entry name" value="P-loop_NTPase"/>
</dbReference>
<dbReference type="PANTHER" id="PTHR13696:SF52">
    <property type="entry name" value="PARA FAMILY PROTEIN CT_582"/>
    <property type="match status" value="1"/>
</dbReference>
<dbReference type="InterPro" id="IPR050678">
    <property type="entry name" value="DNA_Partitioning_ATPase"/>
</dbReference>
<name>A0A364LFS7_9GAMM</name>
<feature type="compositionally biased region" description="Basic and acidic residues" evidence="1">
    <location>
        <begin position="66"/>
        <end position="85"/>
    </location>
</feature>
<feature type="domain" description="AAA" evidence="2">
    <location>
        <begin position="7"/>
        <end position="200"/>
    </location>
</feature>
<reference evidence="3 4" key="1">
    <citation type="submission" date="2017-02" db="EMBL/GenBank/DDBJ databases">
        <title>Legionella quilivanii strain from human: case report and whole genome sequencing analysis.</title>
        <authorList>
            <person name="Lalancette C."/>
            <person name="Leduc J.-M."/>
            <person name="Levesque S."/>
            <person name="Fournier E."/>
            <person name="Saoud J."/>
            <person name="Faucher S.P."/>
            <person name="Bernard K."/>
            <person name="Martineau C."/>
            <person name="Longtin J."/>
        </authorList>
    </citation>
    <scope>NUCLEOTIDE SEQUENCE [LARGE SCALE GENOMIC DNA]</scope>
    <source>
        <strain evidence="3 4">ID143958</strain>
    </source>
</reference>
<evidence type="ECO:0000313" key="3">
    <source>
        <dbReference type="EMBL" id="RAP34872.1"/>
    </source>
</evidence>
<feature type="region of interest" description="Disordered" evidence="1">
    <location>
        <begin position="66"/>
        <end position="86"/>
    </location>
</feature>
<dbReference type="SUPFAM" id="SSF52540">
    <property type="entry name" value="P-loop containing nucleoside triphosphate hydrolases"/>
    <property type="match status" value="1"/>
</dbReference>
<sequence>MKSKTPRVLVVANNKGGVGKSLISQLISTYIAFKKNKKVLVLDFDPQGNMSYRFLRDTRIREMSNYKPPLHPDYDPNSKDDEGWDGRSSALDMWTGNPVVPYPTDLENLDILPSNAGLIKDIESFEYSETLESIVQRAYDFFAMDDFIECGYDLVIIDTPPAKGPLTQSAIRAATHVLIPIELSNKSLQGLAGMVDLVNRQNIHRPANAQAKIIGLLKNKVDYNKRTPQNRIVETIKSNEMLCKLLLDNVEIHDSPRAVDIDEDQAPITAPYTELKENDRFAIEAIELGEFVYQKVLNDKDKRNEKENHCNLAQA</sequence>
<dbReference type="Proteomes" id="UP000249458">
    <property type="component" value="Unassembled WGS sequence"/>
</dbReference>
<evidence type="ECO:0000259" key="2">
    <source>
        <dbReference type="Pfam" id="PF13614"/>
    </source>
</evidence>
<evidence type="ECO:0000256" key="1">
    <source>
        <dbReference type="SAM" id="MobiDB-lite"/>
    </source>
</evidence>
<gene>
    <name evidence="3" type="ORF">B1207_14355</name>
</gene>
<proteinExistence type="predicted"/>
<evidence type="ECO:0000313" key="4">
    <source>
        <dbReference type="Proteomes" id="UP000249458"/>
    </source>
</evidence>
<dbReference type="CDD" id="cd02042">
    <property type="entry name" value="ParAB_family"/>
    <property type="match status" value="1"/>
</dbReference>